<dbReference type="InterPro" id="IPR003593">
    <property type="entry name" value="AAA+_ATPase"/>
</dbReference>
<feature type="region of interest" description="Disordered" evidence="5">
    <location>
        <begin position="240"/>
        <end position="264"/>
    </location>
</feature>
<dbReference type="Proteomes" id="UP000489600">
    <property type="component" value="Unassembled WGS sequence"/>
</dbReference>
<proteinExistence type="inferred from homology"/>
<comment type="similarity">
    <text evidence="4">Belongs to the AAA ATPase family.</text>
</comment>
<comment type="caution">
    <text evidence="7">The sequence shown here is derived from an EMBL/GenBank/DDBJ whole genome shotgun (WGS) entry which is preliminary data.</text>
</comment>
<dbReference type="FunFam" id="3.40.50.300:FF:001025">
    <property type="entry name" value="ATPase family, AAA domain-containing 2B"/>
    <property type="match status" value="1"/>
</dbReference>
<dbReference type="AlphaFoldDB" id="A0A565ATK2"/>
<reference evidence="7" key="1">
    <citation type="submission" date="2019-07" db="EMBL/GenBank/DDBJ databases">
        <authorList>
            <person name="Dittberner H."/>
        </authorList>
    </citation>
    <scope>NUCLEOTIDE SEQUENCE [LARGE SCALE GENOMIC DNA]</scope>
</reference>
<dbReference type="SMART" id="SM00382">
    <property type="entry name" value="AAA"/>
    <property type="match status" value="1"/>
</dbReference>
<dbReference type="PANTHER" id="PTHR48470:SF1">
    <property type="entry name" value="CELL DIVISION CONTROL PROTEIN 48 C ISOFORM 1"/>
    <property type="match status" value="1"/>
</dbReference>
<keyword evidence="2 4" id="KW-0067">ATP-binding</keyword>
<evidence type="ECO:0000313" key="7">
    <source>
        <dbReference type="EMBL" id="VVA91914.1"/>
    </source>
</evidence>
<sequence>MVKRGRSGGVSNRRLVHLVNDSYEKGLKAEEIADEILEDREWARSSRHIVLLNVNKILRSRNFGKNDEEKSNKKKTKPSPRAASPSGSSWSEAFEGNGNVSDDNETQNMKVVGGRSNVRRGGDDEAKTFKDLGGLKEILDDLTVCVKVPLLFPQIHERLGAKPISGILLHGPPGCGKCTLARAIANETNVPFYMVSACEVVSGISGESEENIRNLFSKAYRTAPSIIFIDEIDAIGSKRDNQQKGIETRMEKERRVSSGGDDISGSETSGHVIVIAATNRPEALDPALRRSLRFDKEIYLGVPNEKARAEIFSLITRKCRLEIGFDTARIVRRTSGFVGSDFKLLAMEALNVATKRLLDSRASELLTDIDSLMHHEPCPFPIEVTENIFYTTSDFEEALKKVKPSLAREGFSTTPRQRGKILAVSII</sequence>
<evidence type="ECO:0000256" key="2">
    <source>
        <dbReference type="ARBA" id="ARBA00022840"/>
    </source>
</evidence>
<evidence type="ECO:0000313" key="8">
    <source>
        <dbReference type="Proteomes" id="UP000489600"/>
    </source>
</evidence>
<evidence type="ECO:0000256" key="4">
    <source>
        <dbReference type="RuleBase" id="RU003651"/>
    </source>
</evidence>
<name>A0A565ATK2_9BRAS</name>
<accession>A0A565ATK2</accession>
<feature type="compositionally biased region" description="Polar residues" evidence="5">
    <location>
        <begin position="98"/>
        <end position="109"/>
    </location>
</feature>
<keyword evidence="8" id="KW-1185">Reference proteome</keyword>
<evidence type="ECO:0000256" key="3">
    <source>
        <dbReference type="ARBA" id="ARBA00023054"/>
    </source>
</evidence>
<organism evidence="7 8">
    <name type="scientific">Arabis nemorensis</name>
    <dbReference type="NCBI Taxonomy" id="586526"/>
    <lineage>
        <taxon>Eukaryota</taxon>
        <taxon>Viridiplantae</taxon>
        <taxon>Streptophyta</taxon>
        <taxon>Embryophyta</taxon>
        <taxon>Tracheophyta</taxon>
        <taxon>Spermatophyta</taxon>
        <taxon>Magnoliopsida</taxon>
        <taxon>eudicotyledons</taxon>
        <taxon>Gunneridae</taxon>
        <taxon>Pentapetalae</taxon>
        <taxon>rosids</taxon>
        <taxon>malvids</taxon>
        <taxon>Brassicales</taxon>
        <taxon>Brassicaceae</taxon>
        <taxon>Arabideae</taxon>
        <taxon>Arabis</taxon>
    </lineage>
</organism>
<feature type="compositionally biased region" description="Low complexity" evidence="5">
    <location>
        <begin position="79"/>
        <end position="93"/>
    </location>
</feature>
<dbReference type="PANTHER" id="PTHR48470">
    <property type="entry name" value="CELL DIVISION CONTROL PROTEIN 48 C ISOFORM 1"/>
    <property type="match status" value="1"/>
</dbReference>
<dbReference type="OrthoDB" id="1066258at2759"/>
<evidence type="ECO:0000259" key="6">
    <source>
        <dbReference type="SMART" id="SM00382"/>
    </source>
</evidence>
<dbReference type="EMBL" id="CABITT030000001">
    <property type="protein sequence ID" value="VVA91914.1"/>
    <property type="molecule type" value="Genomic_DNA"/>
</dbReference>
<dbReference type="Pfam" id="PF00004">
    <property type="entry name" value="AAA"/>
    <property type="match status" value="1"/>
</dbReference>
<dbReference type="Gene3D" id="1.10.8.60">
    <property type="match status" value="1"/>
</dbReference>
<protein>
    <recommendedName>
        <fullName evidence="6">AAA+ ATPase domain-containing protein</fullName>
    </recommendedName>
</protein>
<dbReference type="InterPro" id="IPR003960">
    <property type="entry name" value="ATPase_AAA_CS"/>
</dbReference>
<gene>
    <name evidence="7" type="ORF">ANE_LOCUS2359</name>
</gene>
<dbReference type="PROSITE" id="PS00674">
    <property type="entry name" value="AAA"/>
    <property type="match status" value="1"/>
</dbReference>
<keyword evidence="1 4" id="KW-0547">Nucleotide-binding</keyword>
<dbReference type="GO" id="GO:0016887">
    <property type="term" value="F:ATP hydrolysis activity"/>
    <property type="evidence" value="ECO:0007669"/>
    <property type="project" value="InterPro"/>
</dbReference>
<dbReference type="InterPro" id="IPR055278">
    <property type="entry name" value="CDC48c"/>
</dbReference>
<dbReference type="InterPro" id="IPR027417">
    <property type="entry name" value="P-loop_NTPase"/>
</dbReference>
<keyword evidence="3" id="KW-0175">Coiled coil</keyword>
<feature type="domain" description="AAA+ ATPase" evidence="6">
    <location>
        <begin position="163"/>
        <end position="304"/>
    </location>
</feature>
<evidence type="ECO:0000256" key="1">
    <source>
        <dbReference type="ARBA" id="ARBA00022741"/>
    </source>
</evidence>
<dbReference type="Gene3D" id="3.40.50.300">
    <property type="entry name" value="P-loop containing nucleotide triphosphate hydrolases"/>
    <property type="match status" value="1"/>
</dbReference>
<dbReference type="InterPro" id="IPR003959">
    <property type="entry name" value="ATPase_AAA_core"/>
</dbReference>
<feature type="region of interest" description="Disordered" evidence="5">
    <location>
        <begin position="63"/>
        <end position="125"/>
    </location>
</feature>
<dbReference type="GO" id="GO:0005524">
    <property type="term" value="F:ATP binding"/>
    <property type="evidence" value="ECO:0007669"/>
    <property type="project" value="UniProtKB-KW"/>
</dbReference>
<evidence type="ECO:0000256" key="5">
    <source>
        <dbReference type="SAM" id="MobiDB-lite"/>
    </source>
</evidence>
<dbReference type="SUPFAM" id="SSF52540">
    <property type="entry name" value="P-loop containing nucleoside triphosphate hydrolases"/>
    <property type="match status" value="1"/>
</dbReference>
<feature type="compositionally biased region" description="Basic and acidic residues" evidence="5">
    <location>
        <begin position="240"/>
        <end position="256"/>
    </location>
</feature>